<evidence type="ECO:0000256" key="6">
    <source>
        <dbReference type="ARBA" id="ARBA00023239"/>
    </source>
</evidence>
<reference evidence="14" key="1">
    <citation type="submission" date="2025-08" db="UniProtKB">
        <authorList>
            <consortium name="RefSeq"/>
        </authorList>
    </citation>
    <scope>IDENTIFICATION</scope>
    <source>
        <tissue evidence="14">Whole Larva</tissue>
    </source>
</reference>
<comment type="pathway">
    <text evidence="1 9">Porphyrin-containing compound metabolism; protoporphyrin-IX biosynthesis; coproporphyrinogen-III from 5-aminolevulinate: step 4/4.</text>
</comment>
<dbReference type="SUPFAM" id="SSF51726">
    <property type="entry name" value="UROD/MetE-like"/>
    <property type="match status" value="1"/>
</dbReference>
<evidence type="ECO:0000256" key="7">
    <source>
        <dbReference type="ARBA" id="ARBA00023244"/>
    </source>
</evidence>
<keyword evidence="5 9" id="KW-0210">Decarboxylase</keyword>
<feature type="domain" description="Uroporphyrinogen decarboxylase (URO-D)" evidence="11">
    <location>
        <begin position="42"/>
        <end position="51"/>
    </location>
</feature>
<dbReference type="NCBIfam" id="TIGR01464">
    <property type="entry name" value="hemE"/>
    <property type="match status" value="1"/>
</dbReference>
<dbReference type="PROSITE" id="PS00906">
    <property type="entry name" value="UROD_1"/>
    <property type="match status" value="1"/>
</dbReference>
<comment type="catalytic activity">
    <reaction evidence="8">
        <text>uroporphyrinogen III + 4 H(+) = coproporphyrinogen III + 4 CO2</text>
        <dbReference type="Rhea" id="RHEA:19865"/>
        <dbReference type="ChEBI" id="CHEBI:15378"/>
        <dbReference type="ChEBI" id="CHEBI:16526"/>
        <dbReference type="ChEBI" id="CHEBI:57308"/>
        <dbReference type="ChEBI" id="CHEBI:57309"/>
        <dbReference type="EC" id="4.1.1.37"/>
    </reaction>
    <physiologicalReaction direction="left-to-right" evidence="8">
        <dbReference type="Rhea" id="RHEA:19866"/>
    </physiologicalReaction>
</comment>
<evidence type="ECO:0000313" key="14">
    <source>
        <dbReference type="RefSeq" id="XP_017782776.1"/>
    </source>
</evidence>
<dbReference type="PANTHER" id="PTHR21091">
    <property type="entry name" value="METHYLTETRAHYDROFOLATE:HOMOCYSTEINE METHYLTRANSFERASE RELATED"/>
    <property type="match status" value="1"/>
</dbReference>
<evidence type="ECO:0000256" key="3">
    <source>
        <dbReference type="ARBA" id="ARBA00012288"/>
    </source>
</evidence>
<evidence type="ECO:0000256" key="5">
    <source>
        <dbReference type="ARBA" id="ARBA00022793"/>
    </source>
</evidence>
<protein>
    <recommendedName>
        <fullName evidence="4 9">Uroporphyrinogen decarboxylase</fullName>
        <ecNumber evidence="3 9">4.1.1.37</ecNumber>
    </recommendedName>
</protein>
<dbReference type="Proteomes" id="UP000695000">
    <property type="component" value="Unplaced"/>
</dbReference>
<dbReference type="InterPro" id="IPR000257">
    <property type="entry name" value="Uroporphyrinogen_deCOase"/>
</dbReference>
<dbReference type="PROSITE" id="PS00907">
    <property type="entry name" value="UROD_2"/>
    <property type="match status" value="1"/>
</dbReference>
<evidence type="ECO:0000313" key="13">
    <source>
        <dbReference type="Proteomes" id="UP000695000"/>
    </source>
</evidence>
<dbReference type="InterPro" id="IPR038071">
    <property type="entry name" value="UROD/MetE-like_sf"/>
</dbReference>
<dbReference type="EC" id="4.1.1.37" evidence="3 9"/>
<evidence type="ECO:0000256" key="2">
    <source>
        <dbReference type="ARBA" id="ARBA00009935"/>
    </source>
</evidence>
<evidence type="ECO:0000259" key="12">
    <source>
        <dbReference type="PROSITE" id="PS00907"/>
    </source>
</evidence>
<evidence type="ECO:0000256" key="9">
    <source>
        <dbReference type="RuleBase" id="RU000554"/>
    </source>
</evidence>
<evidence type="ECO:0000256" key="4">
    <source>
        <dbReference type="ARBA" id="ARBA00014308"/>
    </source>
</evidence>
<dbReference type="CDD" id="cd00717">
    <property type="entry name" value="URO-D"/>
    <property type="match status" value="1"/>
</dbReference>
<gene>
    <name evidence="14" type="primary">LOC108567072</name>
</gene>
<dbReference type="RefSeq" id="XP_017782776.1">
    <property type="nucleotide sequence ID" value="XM_017927287.1"/>
</dbReference>
<keyword evidence="13" id="KW-1185">Reference proteome</keyword>
<accession>A0ABM1N7H6</accession>
<comment type="similarity">
    <text evidence="2 10">Belongs to the uroporphyrinogen decarboxylase family.</text>
</comment>
<organism evidence="13 14">
    <name type="scientific">Nicrophorus vespilloides</name>
    <name type="common">Boreal carrion beetle</name>
    <dbReference type="NCBI Taxonomy" id="110193"/>
    <lineage>
        <taxon>Eukaryota</taxon>
        <taxon>Metazoa</taxon>
        <taxon>Ecdysozoa</taxon>
        <taxon>Arthropoda</taxon>
        <taxon>Hexapoda</taxon>
        <taxon>Insecta</taxon>
        <taxon>Pterygota</taxon>
        <taxon>Neoptera</taxon>
        <taxon>Endopterygota</taxon>
        <taxon>Coleoptera</taxon>
        <taxon>Polyphaga</taxon>
        <taxon>Staphyliniformia</taxon>
        <taxon>Silphidae</taxon>
        <taxon>Nicrophorinae</taxon>
        <taxon>Nicrophorus</taxon>
    </lineage>
</organism>
<evidence type="ECO:0000256" key="1">
    <source>
        <dbReference type="ARBA" id="ARBA00004804"/>
    </source>
</evidence>
<dbReference type="HAMAP" id="MF_00218">
    <property type="entry name" value="URO_D"/>
    <property type="match status" value="1"/>
</dbReference>
<dbReference type="InterPro" id="IPR006361">
    <property type="entry name" value="Uroporphyrinogen_deCO2ase_HemE"/>
</dbReference>
<keyword evidence="6 9" id="KW-0456">Lyase</keyword>
<proteinExistence type="inferred from homology"/>
<dbReference type="PANTHER" id="PTHR21091:SF169">
    <property type="entry name" value="UROPORPHYRINOGEN DECARBOXYLASE"/>
    <property type="match status" value="1"/>
</dbReference>
<evidence type="ECO:0000256" key="8">
    <source>
        <dbReference type="ARBA" id="ARBA00048411"/>
    </source>
</evidence>
<sequence>MLNNMDLTEEQVQEFLAKQDFPPMKNTRILQAARGEIPDKLPIWIMRQAGRYLPEFQALRKEHSFFKICQTPKLACEATLLPIRRYDLDAAIIFSDILVIPQALGMEVLMVPEKGPVFTSPLTLETYNTLTWENAVNRLSYVGDAIRLTRHQLEGRVPLLGFSAAPWTLMVYMIEGGSPKAAMHARKWLYAEEATTIDFLQKLADVIVDYLVMQVKSGAQMLQLFESCAEFLNVEMYEKLMAPMLKKIREGVRDKLLQENVEPVPMVFFGKGGSHLVDIPIKAGFDVISIDWITDPRSIRSRHSNVTLQGNLDPCAMYCKKEELVVHIKKMYEKFGFKNYIVNLGHGIHLDTPTESVATFVETVHSFM</sequence>
<name>A0ABM1N7H6_NICVS</name>
<dbReference type="GeneID" id="108567072"/>
<evidence type="ECO:0000256" key="10">
    <source>
        <dbReference type="RuleBase" id="RU004169"/>
    </source>
</evidence>
<dbReference type="Gene3D" id="3.20.20.210">
    <property type="match status" value="1"/>
</dbReference>
<evidence type="ECO:0000259" key="11">
    <source>
        <dbReference type="PROSITE" id="PS00906"/>
    </source>
</evidence>
<feature type="domain" description="Uroporphyrinogen decarboxylase (URO-D)" evidence="12">
    <location>
        <begin position="160"/>
        <end position="176"/>
    </location>
</feature>
<keyword evidence="7 9" id="KW-0627">Porphyrin biosynthesis</keyword>
<dbReference type="Pfam" id="PF01208">
    <property type="entry name" value="URO-D"/>
    <property type="match status" value="1"/>
</dbReference>